<dbReference type="InterPro" id="IPR027417">
    <property type="entry name" value="P-loop_NTPase"/>
</dbReference>
<dbReference type="AlphaFoldDB" id="A0A7R7DL55"/>
<dbReference type="GO" id="GO:0016301">
    <property type="term" value="F:kinase activity"/>
    <property type="evidence" value="ECO:0007669"/>
    <property type="project" value="UniProtKB-KW"/>
</dbReference>
<dbReference type="Proteomes" id="UP000611640">
    <property type="component" value="Chromosome"/>
</dbReference>
<proteinExistence type="predicted"/>
<dbReference type="EMBL" id="AP023355">
    <property type="protein sequence ID" value="BCJ33545.1"/>
    <property type="molecule type" value="Genomic_DNA"/>
</dbReference>
<evidence type="ECO:0000313" key="3">
    <source>
        <dbReference type="Proteomes" id="UP000611640"/>
    </source>
</evidence>
<keyword evidence="3" id="KW-1185">Reference proteome</keyword>
<dbReference type="SUPFAM" id="SSF52540">
    <property type="entry name" value="P-loop containing nucleoside triphosphate hydrolases"/>
    <property type="match status" value="1"/>
</dbReference>
<accession>A0A7R7DL55</accession>
<evidence type="ECO:0000313" key="2">
    <source>
        <dbReference type="EMBL" id="BCJ33545.1"/>
    </source>
</evidence>
<dbReference type="NCBIfam" id="NF006743">
    <property type="entry name" value="PRK09270.1-2"/>
    <property type="match status" value="1"/>
</dbReference>
<dbReference type="Gene3D" id="3.40.50.300">
    <property type="entry name" value="P-loop containing nucleotide triphosphate hydrolases"/>
    <property type="match status" value="3"/>
</dbReference>
<keyword evidence="2" id="KW-0418">Kinase</keyword>
<dbReference type="KEGG" id="atl:Athai_10480"/>
<organism evidence="2 3">
    <name type="scientific">Actinocatenispora thailandica</name>
    <dbReference type="NCBI Taxonomy" id="227318"/>
    <lineage>
        <taxon>Bacteria</taxon>
        <taxon>Bacillati</taxon>
        <taxon>Actinomycetota</taxon>
        <taxon>Actinomycetes</taxon>
        <taxon>Micromonosporales</taxon>
        <taxon>Micromonosporaceae</taxon>
        <taxon>Actinocatenispora</taxon>
    </lineage>
</organism>
<dbReference type="PANTHER" id="PTHR10285">
    <property type="entry name" value="URIDINE KINASE"/>
    <property type="match status" value="1"/>
</dbReference>
<name>A0A7R7DL55_9ACTN</name>
<sequence>MRTEGRPSSPCPAGANPAAGGGDTSRNGGETGATGTARGRGGCGATGADIVGVGAAVAAARVLADRPGLAVLGIVGAPGAGKTTLAERIVAELGDPACLLPMDGFHLANATLARLGRADRKGAPDTFDAAGYVATLRRIRAGGETVYAPRFHREVEESYAAELTVDPATTRLVVTEGNYLLLTEPPWSPVRGLLDACWYVTVDEALRRRRLVDRHRRYGRSPAAARAWAHGSDQRNADLIAATRPAADAVVRL</sequence>
<reference evidence="2 3" key="1">
    <citation type="submission" date="2020-08" db="EMBL/GenBank/DDBJ databases">
        <title>Whole genome shotgun sequence of Actinocatenispora thailandica NBRC 105041.</title>
        <authorList>
            <person name="Komaki H."/>
            <person name="Tamura T."/>
        </authorList>
    </citation>
    <scope>NUCLEOTIDE SEQUENCE [LARGE SCALE GENOMIC DNA]</scope>
    <source>
        <strain evidence="2 3">NBRC 105041</strain>
    </source>
</reference>
<evidence type="ECO:0000256" key="1">
    <source>
        <dbReference type="SAM" id="MobiDB-lite"/>
    </source>
</evidence>
<keyword evidence="2" id="KW-0808">Transferase</keyword>
<protein>
    <submittedName>
        <fullName evidence="2">Nucleoside/nucleotide kinase family protein</fullName>
    </submittedName>
</protein>
<gene>
    <name evidence="2" type="ORF">Athai_10480</name>
</gene>
<feature type="region of interest" description="Disordered" evidence="1">
    <location>
        <begin position="1"/>
        <end position="40"/>
    </location>
</feature>
<feature type="compositionally biased region" description="Low complexity" evidence="1">
    <location>
        <begin position="7"/>
        <end position="18"/>
    </location>
</feature>